<comment type="caution">
    <text evidence="2">The sequence shown here is derived from an EMBL/GenBank/DDBJ whole genome shotgun (WGS) entry which is preliminary data.</text>
</comment>
<evidence type="ECO:0000313" key="3">
    <source>
        <dbReference type="Proteomes" id="UP000604046"/>
    </source>
</evidence>
<accession>A0A812UGR5</accession>
<organism evidence="2 3">
    <name type="scientific">Symbiodinium natans</name>
    <dbReference type="NCBI Taxonomy" id="878477"/>
    <lineage>
        <taxon>Eukaryota</taxon>
        <taxon>Sar</taxon>
        <taxon>Alveolata</taxon>
        <taxon>Dinophyceae</taxon>
        <taxon>Suessiales</taxon>
        <taxon>Symbiodiniaceae</taxon>
        <taxon>Symbiodinium</taxon>
    </lineage>
</organism>
<feature type="compositionally biased region" description="Basic and acidic residues" evidence="1">
    <location>
        <begin position="144"/>
        <end position="162"/>
    </location>
</feature>
<proteinExistence type="predicted"/>
<name>A0A812UGR5_9DINO</name>
<evidence type="ECO:0000313" key="2">
    <source>
        <dbReference type="EMBL" id="CAE7565048.1"/>
    </source>
</evidence>
<protein>
    <submittedName>
        <fullName evidence="2">RYR1 protein</fullName>
    </submittedName>
</protein>
<feature type="region of interest" description="Disordered" evidence="1">
    <location>
        <begin position="140"/>
        <end position="162"/>
    </location>
</feature>
<gene>
    <name evidence="2" type="primary">RYR1</name>
    <name evidence="2" type="ORF">SNAT2548_LOCUS31993</name>
</gene>
<evidence type="ECO:0000256" key="1">
    <source>
        <dbReference type="SAM" id="MobiDB-lite"/>
    </source>
</evidence>
<dbReference type="EMBL" id="CAJNDS010002687">
    <property type="protein sequence ID" value="CAE7565048.1"/>
    <property type="molecule type" value="Genomic_DNA"/>
</dbReference>
<dbReference type="Proteomes" id="UP000604046">
    <property type="component" value="Unassembled WGS sequence"/>
</dbReference>
<keyword evidence="3" id="KW-1185">Reference proteome</keyword>
<dbReference type="OrthoDB" id="10416463at2759"/>
<reference evidence="2" key="1">
    <citation type="submission" date="2021-02" db="EMBL/GenBank/DDBJ databases">
        <authorList>
            <person name="Dougan E. K."/>
            <person name="Rhodes N."/>
            <person name="Thang M."/>
            <person name="Chan C."/>
        </authorList>
    </citation>
    <scope>NUCLEOTIDE SEQUENCE</scope>
</reference>
<sequence length="162" mass="18300">MKSSPELRVRRPSQQENGWRAFCLFARLMCSYGTADLCIGCPGWEFDRAPNRPVLMSCVNIFGFKSLEPNEALFNKRREELMAWKSTHEEFDESELGRSGIDLLPNPLSMPVAVRASFDTRQVVAQRQGVEVLCELLSGGSEDTTSRHEDATEKRQTCGHDT</sequence>
<dbReference type="AlphaFoldDB" id="A0A812UGR5"/>